<dbReference type="InterPro" id="IPR016197">
    <property type="entry name" value="Chromo-like_dom_sf"/>
</dbReference>
<organism evidence="2">
    <name type="scientific">Aphanomyces astaci</name>
    <name type="common">Crayfish plague agent</name>
    <dbReference type="NCBI Taxonomy" id="112090"/>
    <lineage>
        <taxon>Eukaryota</taxon>
        <taxon>Sar</taxon>
        <taxon>Stramenopiles</taxon>
        <taxon>Oomycota</taxon>
        <taxon>Saprolegniomycetes</taxon>
        <taxon>Saprolegniales</taxon>
        <taxon>Verrucalvaceae</taxon>
        <taxon>Aphanomyces</taxon>
    </lineage>
</organism>
<dbReference type="EMBL" id="KI913147">
    <property type="protein sequence ID" value="ETV73878.1"/>
    <property type="molecule type" value="Genomic_DNA"/>
</dbReference>
<gene>
    <name evidence="2" type="ORF">H257_11536</name>
</gene>
<protein>
    <recommendedName>
        <fullName evidence="1">Chromo domain-containing protein</fullName>
    </recommendedName>
</protein>
<proteinExistence type="predicted"/>
<dbReference type="PROSITE" id="PS50013">
    <property type="entry name" value="CHROMO_2"/>
    <property type="match status" value="1"/>
</dbReference>
<dbReference type="RefSeq" id="XP_009836814.1">
    <property type="nucleotide sequence ID" value="XM_009838512.1"/>
</dbReference>
<name>W4G4J3_APHAT</name>
<dbReference type="InterPro" id="IPR000953">
    <property type="entry name" value="Chromo/chromo_shadow_dom"/>
</dbReference>
<dbReference type="InterPro" id="IPR023780">
    <property type="entry name" value="Chromo_domain"/>
</dbReference>
<dbReference type="Gene3D" id="2.40.50.40">
    <property type="match status" value="1"/>
</dbReference>
<feature type="domain" description="Chromo" evidence="1">
    <location>
        <begin position="85"/>
        <end position="142"/>
    </location>
</feature>
<dbReference type="Pfam" id="PF00385">
    <property type="entry name" value="Chromo"/>
    <property type="match status" value="1"/>
</dbReference>
<dbReference type="CDD" id="cd00024">
    <property type="entry name" value="CD_CSD"/>
    <property type="match status" value="1"/>
</dbReference>
<dbReference type="GeneID" id="20813532"/>
<sequence length="142" mass="16503">MAQFVVGDYVLYQAVWAHLRQKLRTKWCGPAVVTKVASNWVYDIENLLTHDFRRVHASRLKFYADCDLDVTSELLTHVAHNSEGFEEETMEEARYVPTTKMYELLIKWRGLQDVENSWEPADNTFADVPVMFKAFCKAAKLP</sequence>
<dbReference type="VEuPathDB" id="FungiDB:H257_11536"/>
<dbReference type="OrthoDB" id="71497at2759"/>
<dbReference type="SUPFAM" id="SSF54160">
    <property type="entry name" value="Chromo domain-like"/>
    <property type="match status" value="1"/>
</dbReference>
<accession>W4G4J3</accession>
<dbReference type="AlphaFoldDB" id="W4G4J3"/>
<evidence type="ECO:0000259" key="1">
    <source>
        <dbReference type="PROSITE" id="PS50013"/>
    </source>
</evidence>
<evidence type="ECO:0000313" key="2">
    <source>
        <dbReference type="EMBL" id="ETV73878.1"/>
    </source>
</evidence>
<reference evidence="2" key="1">
    <citation type="submission" date="2013-12" db="EMBL/GenBank/DDBJ databases">
        <title>The Genome Sequence of Aphanomyces astaci APO3.</title>
        <authorList>
            <consortium name="The Broad Institute Genomics Platform"/>
            <person name="Russ C."/>
            <person name="Tyler B."/>
            <person name="van West P."/>
            <person name="Dieguez-Uribeondo J."/>
            <person name="Young S.K."/>
            <person name="Zeng Q."/>
            <person name="Gargeya S."/>
            <person name="Fitzgerald M."/>
            <person name="Abouelleil A."/>
            <person name="Alvarado L."/>
            <person name="Chapman S.B."/>
            <person name="Gainer-Dewar J."/>
            <person name="Goldberg J."/>
            <person name="Griggs A."/>
            <person name="Gujja S."/>
            <person name="Hansen M."/>
            <person name="Howarth C."/>
            <person name="Imamovic A."/>
            <person name="Ireland A."/>
            <person name="Larimer J."/>
            <person name="McCowan C."/>
            <person name="Murphy C."/>
            <person name="Pearson M."/>
            <person name="Poon T.W."/>
            <person name="Priest M."/>
            <person name="Roberts A."/>
            <person name="Saif S."/>
            <person name="Shea T."/>
            <person name="Sykes S."/>
            <person name="Wortman J."/>
            <person name="Nusbaum C."/>
            <person name="Birren B."/>
        </authorList>
    </citation>
    <scope>NUCLEOTIDE SEQUENCE [LARGE SCALE GENOMIC DNA]</scope>
    <source>
        <strain evidence="2">APO3</strain>
    </source>
</reference>